<name>A0AAN6LUB6_9PLEO</name>
<dbReference type="SUPFAM" id="SSF52218">
    <property type="entry name" value="Flavoproteins"/>
    <property type="match status" value="1"/>
</dbReference>
<sequence length="132" mass="14777">MNTTMNGDLNNTAAARRMVDVAVGPSYRNTSFAITASEDDALSDWIAQLELSTALKMVESQILNNGGERLKVLVLYGSMRKRSYSRLLAFEASRILFRLGCDVRVYDPTSLPVKDDVQHAHQKVQELRDLSK</sequence>
<dbReference type="Proteomes" id="UP001280581">
    <property type="component" value="Unassembled WGS sequence"/>
</dbReference>
<dbReference type="Gene3D" id="3.40.50.360">
    <property type="match status" value="1"/>
</dbReference>
<evidence type="ECO:0000313" key="3">
    <source>
        <dbReference type="Proteomes" id="UP001280581"/>
    </source>
</evidence>
<gene>
    <name evidence="2" type="ORF">GRF29_96g340398</name>
</gene>
<organism evidence="2 3">
    <name type="scientific">Pseudopithomyces chartarum</name>
    <dbReference type="NCBI Taxonomy" id="1892770"/>
    <lineage>
        <taxon>Eukaryota</taxon>
        <taxon>Fungi</taxon>
        <taxon>Dikarya</taxon>
        <taxon>Ascomycota</taxon>
        <taxon>Pezizomycotina</taxon>
        <taxon>Dothideomycetes</taxon>
        <taxon>Pleosporomycetidae</taxon>
        <taxon>Pleosporales</taxon>
        <taxon>Massarineae</taxon>
        <taxon>Didymosphaeriaceae</taxon>
        <taxon>Pseudopithomyces</taxon>
    </lineage>
</organism>
<proteinExistence type="predicted"/>
<dbReference type="EMBL" id="WVTA01000008">
    <property type="protein sequence ID" value="KAK3207773.1"/>
    <property type="molecule type" value="Genomic_DNA"/>
</dbReference>
<evidence type="ECO:0000313" key="2">
    <source>
        <dbReference type="EMBL" id="KAK3207773.1"/>
    </source>
</evidence>
<dbReference type="InterPro" id="IPR014063">
    <property type="entry name" value="Arsenate-R_ArsH"/>
</dbReference>
<accession>A0AAN6LUB6</accession>
<dbReference type="PANTHER" id="PTHR43590:SF1">
    <property type="entry name" value="ARSENIC RESISTANCE PROTEIN ARSH (AFU_ORTHOLOGUE AFUA_5G15030)"/>
    <property type="match status" value="1"/>
</dbReference>
<comment type="caution">
    <text evidence="2">The sequence shown here is derived from an EMBL/GenBank/DDBJ whole genome shotgun (WGS) entry which is preliminary data.</text>
</comment>
<evidence type="ECO:0000259" key="1">
    <source>
        <dbReference type="Pfam" id="PF03358"/>
    </source>
</evidence>
<dbReference type="Pfam" id="PF03358">
    <property type="entry name" value="FMN_red"/>
    <property type="match status" value="1"/>
</dbReference>
<dbReference type="PANTHER" id="PTHR43590">
    <property type="entry name" value="ARSENIC RESISTANCE PROTEIN ARSH (AFU_ORTHOLOGUE AFUA_5G15030)"/>
    <property type="match status" value="1"/>
</dbReference>
<protein>
    <recommendedName>
        <fullName evidence="1">NADPH-dependent FMN reductase-like domain-containing protein</fullName>
    </recommendedName>
</protein>
<feature type="domain" description="NADPH-dependent FMN reductase-like" evidence="1">
    <location>
        <begin position="71"/>
        <end position="129"/>
    </location>
</feature>
<dbReference type="AlphaFoldDB" id="A0AAN6LUB6"/>
<dbReference type="GO" id="GO:0016655">
    <property type="term" value="F:oxidoreductase activity, acting on NAD(P)H, quinone or similar compound as acceptor"/>
    <property type="evidence" value="ECO:0007669"/>
    <property type="project" value="TreeGrafter"/>
</dbReference>
<keyword evidence="3" id="KW-1185">Reference proteome</keyword>
<reference evidence="2 3" key="1">
    <citation type="submission" date="2021-02" db="EMBL/GenBank/DDBJ databases">
        <title>Genome assembly of Pseudopithomyces chartarum.</title>
        <authorList>
            <person name="Jauregui R."/>
            <person name="Singh J."/>
            <person name="Voisey C."/>
        </authorList>
    </citation>
    <scope>NUCLEOTIDE SEQUENCE [LARGE SCALE GENOMIC DNA]</scope>
    <source>
        <strain evidence="2 3">AGR01</strain>
    </source>
</reference>
<dbReference type="InterPro" id="IPR005025">
    <property type="entry name" value="FMN_Rdtase-like_dom"/>
</dbReference>
<dbReference type="InterPro" id="IPR029039">
    <property type="entry name" value="Flavoprotein-like_sf"/>
</dbReference>